<dbReference type="GO" id="GO:0046677">
    <property type="term" value="P:response to antibiotic"/>
    <property type="evidence" value="ECO:0007669"/>
    <property type="project" value="UniProtKB-KW"/>
</dbReference>
<evidence type="ECO:0000256" key="3">
    <source>
        <dbReference type="ARBA" id="ARBA00022475"/>
    </source>
</evidence>
<dbReference type="InterPro" id="IPR017871">
    <property type="entry name" value="ABC_transporter-like_CS"/>
</dbReference>
<evidence type="ECO:0000313" key="11">
    <source>
        <dbReference type="Proteomes" id="UP000278981"/>
    </source>
</evidence>
<dbReference type="SMART" id="SM00382">
    <property type="entry name" value="AAA"/>
    <property type="match status" value="1"/>
</dbReference>
<dbReference type="RefSeq" id="WP_124820343.1">
    <property type="nucleotide sequence ID" value="NZ_QDGB01000265.1"/>
</dbReference>
<accession>A0A3N9XSD2</accession>
<dbReference type="OrthoDB" id="9804819at2"/>
<keyword evidence="7" id="KW-0472">Membrane</keyword>
<evidence type="ECO:0000256" key="7">
    <source>
        <dbReference type="ARBA" id="ARBA00023136"/>
    </source>
</evidence>
<evidence type="ECO:0000313" key="10">
    <source>
        <dbReference type="EMBL" id="RQX16005.1"/>
    </source>
</evidence>
<dbReference type="InterPro" id="IPR003593">
    <property type="entry name" value="AAA+_ATPase"/>
</dbReference>
<evidence type="ECO:0000256" key="5">
    <source>
        <dbReference type="ARBA" id="ARBA00022840"/>
    </source>
</evidence>
<dbReference type="GO" id="GO:0016887">
    <property type="term" value="F:ATP hydrolysis activity"/>
    <property type="evidence" value="ECO:0007669"/>
    <property type="project" value="InterPro"/>
</dbReference>
<dbReference type="PANTHER" id="PTHR42711">
    <property type="entry name" value="ABC TRANSPORTER ATP-BINDING PROTEIN"/>
    <property type="match status" value="1"/>
</dbReference>
<keyword evidence="6" id="KW-1278">Translocase</keyword>
<comment type="caution">
    <text evidence="10">The sequence shown here is derived from an EMBL/GenBank/DDBJ whole genome shotgun (WGS) entry which is preliminary data.</text>
</comment>
<sequence length="302" mass="32453">MPVIEVTHLKKLYGDLVAVDDVSLAVEAGEIFGVLGPNGAGKTTTVECVAGLRVPDGGGVSVLGLDPRRDAAQLRQRVGVQLQESQLPDRLRVAEALELYASFYSNPADPAELIDKLGLGDKRNTAYKKLSGGQKQRLSIALALVGNPEIAILDELTTGLDPQARRDTWGLIEQVRDSGVTIVLVTHFMEEAERLCDRVAVIDRGRVVALDTPAGLVSTVAPEQRIRFRPSVPVDDRLLTDLPEVSAVQRTGSQVVVTGTGELLHAVTSVLARHQIVAADLRLEQSTLDDAFVELTGHRPAN</sequence>
<comment type="subcellular location">
    <subcellularLocation>
        <location evidence="1">Cell membrane</location>
        <topology evidence="1">Peripheral membrane protein</topology>
    </subcellularLocation>
</comment>
<dbReference type="GO" id="GO:0005524">
    <property type="term" value="F:ATP binding"/>
    <property type="evidence" value="ECO:0007669"/>
    <property type="project" value="UniProtKB-KW"/>
</dbReference>
<keyword evidence="3" id="KW-1003">Cell membrane</keyword>
<keyword evidence="5 10" id="KW-0067">ATP-binding</keyword>
<reference evidence="10 11" key="1">
    <citation type="submission" date="2018-04" db="EMBL/GenBank/DDBJ databases">
        <title>Micromonosporas from Atacama Desert.</title>
        <authorList>
            <person name="Carro L."/>
            <person name="Klenk H.-P."/>
            <person name="Goodfellow M."/>
        </authorList>
    </citation>
    <scope>NUCLEOTIDE SEQUENCE [LARGE SCALE GENOMIC DNA]</scope>
    <source>
        <strain evidence="10 11">LB19</strain>
    </source>
</reference>
<dbReference type="Proteomes" id="UP000278981">
    <property type="component" value="Unassembled WGS sequence"/>
</dbReference>
<dbReference type="InterPro" id="IPR003439">
    <property type="entry name" value="ABC_transporter-like_ATP-bd"/>
</dbReference>
<evidence type="ECO:0000256" key="2">
    <source>
        <dbReference type="ARBA" id="ARBA00022448"/>
    </source>
</evidence>
<dbReference type="InterPro" id="IPR050763">
    <property type="entry name" value="ABC_transporter_ATP-binding"/>
</dbReference>
<evidence type="ECO:0000256" key="4">
    <source>
        <dbReference type="ARBA" id="ARBA00022741"/>
    </source>
</evidence>
<dbReference type="CDD" id="cd03230">
    <property type="entry name" value="ABC_DR_subfamily_A"/>
    <property type="match status" value="1"/>
</dbReference>
<dbReference type="Pfam" id="PF00005">
    <property type="entry name" value="ABC_tran"/>
    <property type="match status" value="1"/>
</dbReference>
<evidence type="ECO:0000256" key="8">
    <source>
        <dbReference type="ARBA" id="ARBA00023251"/>
    </source>
</evidence>
<keyword evidence="4" id="KW-0547">Nucleotide-binding</keyword>
<keyword evidence="2" id="KW-0813">Transport</keyword>
<dbReference type="SUPFAM" id="SSF52540">
    <property type="entry name" value="P-loop containing nucleoside triphosphate hydrolases"/>
    <property type="match status" value="1"/>
</dbReference>
<evidence type="ECO:0000259" key="9">
    <source>
        <dbReference type="PROSITE" id="PS50893"/>
    </source>
</evidence>
<organism evidence="10 11">
    <name type="scientific">Micromonospora ureilytica</name>
    <dbReference type="NCBI Taxonomy" id="709868"/>
    <lineage>
        <taxon>Bacteria</taxon>
        <taxon>Bacillati</taxon>
        <taxon>Actinomycetota</taxon>
        <taxon>Actinomycetes</taxon>
        <taxon>Micromonosporales</taxon>
        <taxon>Micromonosporaceae</taxon>
        <taxon>Micromonospora</taxon>
    </lineage>
</organism>
<protein>
    <submittedName>
        <fullName evidence="10">Multidrug ABC transporter ATP-binding protein</fullName>
    </submittedName>
</protein>
<dbReference type="Gene3D" id="3.40.50.300">
    <property type="entry name" value="P-loop containing nucleotide triphosphate hydrolases"/>
    <property type="match status" value="1"/>
</dbReference>
<keyword evidence="8" id="KW-0046">Antibiotic resistance</keyword>
<dbReference type="PANTHER" id="PTHR42711:SF16">
    <property type="entry name" value="ABC TRANSPORTER ATP-BINDING PROTEIN"/>
    <property type="match status" value="1"/>
</dbReference>
<dbReference type="FunFam" id="3.40.50.300:FF:000589">
    <property type="entry name" value="ABC transporter, ATP-binding subunit"/>
    <property type="match status" value="1"/>
</dbReference>
<dbReference type="GO" id="GO:0005886">
    <property type="term" value="C:plasma membrane"/>
    <property type="evidence" value="ECO:0007669"/>
    <property type="project" value="UniProtKB-SubCell"/>
</dbReference>
<dbReference type="InterPro" id="IPR027417">
    <property type="entry name" value="P-loop_NTPase"/>
</dbReference>
<dbReference type="PROSITE" id="PS00211">
    <property type="entry name" value="ABC_TRANSPORTER_1"/>
    <property type="match status" value="1"/>
</dbReference>
<proteinExistence type="predicted"/>
<dbReference type="AlphaFoldDB" id="A0A3N9XSD2"/>
<dbReference type="EMBL" id="QDGB01000265">
    <property type="protein sequence ID" value="RQX16005.1"/>
    <property type="molecule type" value="Genomic_DNA"/>
</dbReference>
<evidence type="ECO:0000256" key="1">
    <source>
        <dbReference type="ARBA" id="ARBA00004202"/>
    </source>
</evidence>
<feature type="domain" description="ABC transporter" evidence="9">
    <location>
        <begin position="4"/>
        <end position="229"/>
    </location>
</feature>
<name>A0A3N9XSD2_9ACTN</name>
<dbReference type="PROSITE" id="PS50893">
    <property type="entry name" value="ABC_TRANSPORTER_2"/>
    <property type="match status" value="1"/>
</dbReference>
<evidence type="ECO:0000256" key="6">
    <source>
        <dbReference type="ARBA" id="ARBA00022967"/>
    </source>
</evidence>
<gene>
    <name evidence="10" type="ORF">DDE19_17150</name>
</gene>